<keyword evidence="7" id="KW-1185">Reference proteome</keyword>
<dbReference type="SUPFAM" id="SSF48452">
    <property type="entry name" value="TPR-like"/>
    <property type="match status" value="1"/>
</dbReference>
<dbReference type="Gene3D" id="2.120.10.30">
    <property type="entry name" value="TolB, C-terminal domain"/>
    <property type="match status" value="1"/>
</dbReference>
<accession>A0A2T0TBM2</accession>
<dbReference type="InterPro" id="IPR006665">
    <property type="entry name" value="OmpA-like"/>
</dbReference>
<evidence type="ECO:0000256" key="3">
    <source>
        <dbReference type="ARBA" id="ARBA00023237"/>
    </source>
</evidence>
<dbReference type="Gene3D" id="3.30.1330.60">
    <property type="entry name" value="OmpA-like domain"/>
    <property type="match status" value="1"/>
</dbReference>
<keyword evidence="2 4" id="KW-0472">Membrane</keyword>
<dbReference type="InterPro" id="IPR011990">
    <property type="entry name" value="TPR-like_helical_dom_sf"/>
</dbReference>
<reference evidence="6 7" key="1">
    <citation type="submission" date="2018-03" db="EMBL/GenBank/DDBJ databases">
        <title>Genomic Encyclopedia of Archaeal and Bacterial Type Strains, Phase II (KMG-II): from individual species to whole genera.</title>
        <authorList>
            <person name="Goeker M."/>
        </authorList>
    </citation>
    <scope>NUCLEOTIDE SEQUENCE [LARGE SCALE GENOMIC DNA]</scope>
    <source>
        <strain evidence="6 7">DSM 28354</strain>
    </source>
</reference>
<dbReference type="GO" id="GO:0009279">
    <property type="term" value="C:cell outer membrane"/>
    <property type="evidence" value="ECO:0007669"/>
    <property type="project" value="UniProtKB-SubCell"/>
</dbReference>
<evidence type="ECO:0000313" key="7">
    <source>
        <dbReference type="Proteomes" id="UP000238375"/>
    </source>
</evidence>
<organism evidence="6 7">
    <name type="scientific">Spirosoma oryzae</name>
    <dbReference type="NCBI Taxonomy" id="1469603"/>
    <lineage>
        <taxon>Bacteria</taxon>
        <taxon>Pseudomonadati</taxon>
        <taxon>Bacteroidota</taxon>
        <taxon>Cytophagia</taxon>
        <taxon>Cytophagales</taxon>
        <taxon>Cytophagaceae</taxon>
        <taxon>Spirosoma</taxon>
    </lineage>
</organism>
<dbReference type="InterPro" id="IPR011659">
    <property type="entry name" value="WD40"/>
</dbReference>
<name>A0A2T0TBM2_9BACT</name>
<evidence type="ECO:0000256" key="2">
    <source>
        <dbReference type="ARBA" id="ARBA00023136"/>
    </source>
</evidence>
<feature type="domain" description="OmpA-like" evidence="5">
    <location>
        <begin position="666"/>
        <end position="788"/>
    </location>
</feature>
<evidence type="ECO:0000256" key="4">
    <source>
        <dbReference type="PROSITE-ProRule" id="PRU00473"/>
    </source>
</evidence>
<dbReference type="Gene3D" id="1.25.40.10">
    <property type="entry name" value="Tetratricopeptide repeat domain"/>
    <property type="match status" value="1"/>
</dbReference>
<dbReference type="CDD" id="cd07185">
    <property type="entry name" value="OmpA_C-like"/>
    <property type="match status" value="1"/>
</dbReference>
<dbReference type="Proteomes" id="UP000238375">
    <property type="component" value="Unassembled WGS sequence"/>
</dbReference>
<dbReference type="Gene3D" id="2.60.40.1120">
    <property type="entry name" value="Carboxypeptidase-like, regulatory domain"/>
    <property type="match status" value="1"/>
</dbReference>
<dbReference type="EMBL" id="PVTE01000004">
    <property type="protein sequence ID" value="PRY43062.1"/>
    <property type="molecule type" value="Genomic_DNA"/>
</dbReference>
<protein>
    <submittedName>
        <fullName evidence="6">Outer membrane protein OmpA-like peptidoglycan-associated protein</fullName>
    </submittedName>
</protein>
<dbReference type="SUPFAM" id="SSF82171">
    <property type="entry name" value="DPP6 N-terminal domain-like"/>
    <property type="match status" value="1"/>
</dbReference>
<evidence type="ECO:0000313" key="6">
    <source>
        <dbReference type="EMBL" id="PRY43062.1"/>
    </source>
</evidence>
<evidence type="ECO:0000256" key="1">
    <source>
        <dbReference type="ARBA" id="ARBA00004442"/>
    </source>
</evidence>
<dbReference type="PROSITE" id="PS51123">
    <property type="entry name" value="OMPA_2"/>
    <property type="match status" value="1"/>
</dbReference>
<comment type="subcellular location">
    <subcellularLocation>
        <location evidence="1">Cell outer membrane</location>
    </subcellularLocation>
</comment>
<proteinExistence type="predicted"/>
<gene>
    <name evidence="6" type="ORF">CLV58_104193</name>
</gene>
<comment type="caution">
    <text evidence="6">The sequence shown here is derived from an EMBL/GenBank/DDBJ whole genome shotgun (WGS) entry which is preliminary data.</text>
</comment>
<dbReference type="Pfam" id="PF07676">
    <property type="entry name" value="PD40"/>
    <property type="match status" value="2"/>
</dbReference>
<dbReference type="Pfam" id="PF00691">
    <property type="entry name" value="OmpA"/>
    <property type="match status" value="1"/>
</dbReference>
<dbReference type="InterPro" id="IPR036737">
    <property type="entry name" value="OmpA-like_sf"/>
</dbReference>
<dbReference type="SUPFAM" id="SSF49464">
    <property type="entry name" value="Carboxypeptidase regulatory domain-like"/>
    <property type="match status" value="1"/>
</dbReference>
<dbReference type="Pfam" id="PF13620">
    <property type="entry name" value="CarboxypepD_reg"/>
    <property type="match status" value="1"/>
</dbReference>
<dbReference type="PANTHER" id="PTHR30329">
    <property type="entry name" value="STATOR ELEMENT OF FLAGELLAR MOTOR COMPLEX"/>
    <property type="match status" value="1"/>
</dbReference>
<dbReference type="PANTHER" id="PTHR30329:SF21">
    <property type="entry name" value="LIPOPROTEIN YIAD-RELATED"/>
    <property type="match status" value="1"/>
</dbReference>
<evidence type="ECO:0000259" key="5">
    <source>
        <dbReference type="PROSITE" id="PS51123"/>
    </source>
</evidence>
<dbReference type="InterPro" id="IPR008969">
    <property type="entry name" value="CarboxyPept-like_regulatory"/>
</dbReference>
<dbReference type="InterPro" id="IPR050330">
    <property type="entry name" value="Bact_OuterMem_StrucFunc"/>
</dbReference>
<dbReference type="InterPro" id="IPR011042">
    <property type="entry name" value="6-blade_b-propeller_TolB-like"/>
</dbReference>
<dbReference type="PRINTS" id="PR01021">
    <property type="entry name" value="OMPADOMAIN"/>
</dbReference>
<dbReference type="InterPro" id="IPR006664">
    <property type="entry name" value="OMP_bac"/>
</dbReference>
<sequence length="788" mass="87358">MSHAYFFLTHQLKSMDRLLLLVVLLWGRMALGQVQSILSQADRQFDRLSFSKAAELYEEALGKTNSLTEAQRRSALVQLAYSYRQLNDMKNAERAYSNLLVNGELPADLSQHYLYFAQALASNGKYEAAQKAYSRYEATQGKPSGDSVLSELHKAADSRNESAYTLEFLKLNTRQPEFSPVPYGDGLVYVTTAKKGGFLGGKRLLDLYYQPDIKTGQSTGSRGTGSFLRRPLGRDAYTAATANDSRTVGFYGGNNIAAGLGYGDVPVSETERFGKSLNTRYHEGPATFTSDGSRIIFTRNNYNEGHARRSTDGVNKLKLYTATQVNGTWSEATELPFNSDEFSTGHPALSADNKRLYFASDRPGGFGGSDIYVSFWKDKNWSEPVNLGADVNSKGNELFPFIDERGTLYLASDGHEGLGKLDIFAAQLSPDGMKGYKISNLGEPINSSGDDFGITTDGQRNSGYFSSNRKNGGADDDIYRFTRQGPVYPCRELTLIVFDAQSRMPLPDVTVRVTGPDTLNGKLLKTDEKGLLRFCLDNNSDVQFLTNHAGYLENHIGFSSKNLVDNQPVRLDIPLMKPVVATTTELAINGRVLTQKGREPVVGATVILINECDKSRQEAVSADNGLYSFVAMPGCAYRLEAKKEGMGTAGSFITKDGKGDTDLLMFQKGDVVRIDNIYYDRNKANIRPDAARELDKMVELMNRYPSMRIELRSHTDSRASASYNMTLSDKRAKAVVRYLRLKGIDAKRMVAKGFGESDPVNKCVDGVTCTEEEYQENRRTEFKILELN</sequence>
<dbReference type="SUPFAM" id="SSF103088">
    <property type="entry name" value="OmpA-like"/>
    <property type="match status" value="1"/>
</dbReference>
<keyword evidence="3" id="KW-0998">Cell outer membrane</keyword>
<dbReference type="AlphaFoldDB" id="A0A2T0TBM2"/>